<evidence type="ECO:0000313" key="1">
    <source>
        <dbReference type="EMBL" id="MBQ0853638.1"/>
    </source>
</evidence>
<dbReference type="AlphaFoldDB" id="A0A940Y315"/>
<accession>A0A940Y315</accession>
<sequence length="115" mass="12985">MDAKASWLAMANEEDHFPARMLEISVNLKNRLAGAVWFAGWENGQCVSNGFRVSWTQPVFLTGFRSFLRTLDDRGKNRRSGNRVRHRPIASELNLACRPGRSSGTVLNKLVHDKS</sequence>
<evidence type="ECO:0000313" key="2">
    <source>
        <dbReference type="Proteomes" id="UP000677413"/>
    </source>
</evidence>
<organism evidence="1 2">
    <name type="scientific">Streptomyces liliiviolaceus</name>
    <dbReference type="NCBI Taxonomy" id="2823109"/>
    <lineage>
        <taxon>Bacteria</taxon>
        <taxon>Bacillati</taxon>
        <taxon>Actinomycetota</taxon>
        <taxon>Actinomycetes</taxon>
        <taxon>Kitasatosporales</taxon>
        <taxon>Streptomycetaceae</taxon>
        <taxon>Streptomyces</taxon>
    </lineage>
</organism>
<comment type="caution">
    <text evidence="1">The sequence shown here is derived from an EMBL/GenBank/DDBJ whole genome shotgun (WGS) entry which is preliminary data.</text>
</comment>
<dbReference type="RefSeq" id="WP_210890764.1">
    <property type="nucleotide sequence ID" value="NZ_JAGPYQ010000002.1"/>
</dbReference>
<proteinExistence type="predicted"/>
<dbReference type="Proteomes" id="UP000677413">
    <property type="component" value="Unassembled WGS sequence"/>
</dbReference>
<keyword evidence="2" id="KW-1185">Reference proteome</keyword>
<dbReference type="EMBL" id="JAGPYQ010000002">
    <property type="protein sequence ID" value="MBQ0853638.1"/>
    <property type="molecule type" value="Genomic_DNA"/>
</dbReference>
<protein>
    <submittedName>
        <fullName evidence="1">Uncharacterized protein</fullName>
    </submittedName>
</protein>
<reference evidence="1 2" key="1">
    <citation type="submission" date="2021-04" db="EMBL/GenBank/DDBJ databases">
        <authorList>
            <person name="Tang X."/>
            <person name="Zhou X."/>
            <person name="Chen X."/>
            <person name="Cernava T."/>
            <person name="Zhang C."/>
        </authorList>
    </citation>
    <scope>NUCLEOTIDE SEQUENCE [LARGE SCALE GENOMIC DNA]</scope>
    <source>
        <strain evidence="1 2">BH-SS-21</strain>
    </source>
</reference>
<name>A0A940Y315_9ACTN</name>
<gene>
    <name evidence="1" type="ORF">J8N05_36355</name>
</gene>